<evidence type="ECO:0000313" key="2">
    <source>
        <dbReference type="Proteomes" id="UP000499080"/>
    </source>
</evidence>
<keyword evidence="2" id="KW-1185">Reference proteome</keyword>
<dbReference type="EMBL" id="BGPR01000823">
    <property type="protein sequence ID" value="GBM36905.1"/>
    <property type="molecule type" value="Genomic_DNA"/>
</dbReference>
<name>A0A4Y2F9I3_ARAVE</name>
<dbReference type="AlphaFoldDB" id="A0A4Y2F9I3"/>
<accession>A0A4Y2F9I3</accession>
<evidence type="ECO:0000313" key="1">
    <source>
        <dbReference type="EMBL" id="GBM36905.1"/>
    </source>
</evidence>
<organism evidence="1 2">
    <name type="scientific">Araneus ventricosus</name>
    <name type="common">Orbweaver spider</name>
    <name type="synonym">Epeira ventricosa</name>
    <dbReference type="NCBI Taxonomy" id="182803"/>
    <lineage>
        <taxon>Eukaryota</taxon>
        <taxon>Metazoa</taxon>
        <taxon>Ecdysozoa</taxon>
        <taxon>Arthropoda</taxon>
        <taxon>Chelicerata</taxon>
        <taxon>Arachnida</taxon>
        <taxon>Araneae</taxon>
        <taxon>Araneomorphae</taxon>
        <taxon>Entelegynae</taxon>
        <taxon>Araneoidea</taxon>
        <taxon>Araneidae</taxon>
        <taxon>Araneus</taxon>
    </lineage>
</organism>
<comment type="caution">
    <text evidence="1">The sequence shown here is derived from an EMBL/GenBank/DDBJ whole genome shotgun (WGS) entry which is preliminary data.</text>
</comment>
<protein>
    <submittedName>
        <fullName evidence="1">Uncharacterized protein</fullName>
    </submittedName>
</protein>
<sequence length="199" mass="22541">MHHSSCLRNDPRRGVAKDLAPFVYRQRTENLIPIAEIAAAQVARYLLFPYFLMNCILLQLSNLKWIGLDESIPLDNAIDCDSSISSIRHERKESLKPAFRPCEIIGTDVQTKDRHVQGYHKDQKHTGWKFLTDFVQLYLKYICLGKAASSLATHHAHLQRGAGGLNILCRLLTNLLRKLDSEHAEKATKGDSSSISRFS</sequence>
<dbReference type="Proteomes" id="UP000499080">
    <property type="component" value="Unassembled WGS sequence"/>
</dbReference>
<proteinExistence type="predicted"/>
<gene>
    <name evidence="1" type="ORF">AVEN_14892_1</name>
</gene>
<reference evidence="1 2" key="1">
    <citation type="journal article" date="2019" name="Sci. Rep.">
        <title>Orb-weaving spider Araneus ventricosus genome elucidates the spidroin gene catalogue.</title>
        <authorList>
            <person name="Kono N."/>
            <person name="Nakamura H."/>
            <person name="Ohtoshi R."/>
            <person name="Moran D.A.P."/>
            <person name="Shinohara A."/>
            <person name="Yoshida Y."/>
            <person name="Fujiwara M."/>
            <person name="Mori M."/>
            <person name="Tomita M."/>
            <person name="Arakawa K."/>
        </authorList>
    </citation>
    <scope>NUCLEOTIDE SEQUENCE [LARGE SCALE GENOMIC DNA]</scope>
</reference>